<dbReference type="AlphaFoldDB" id="A0A8S0VUC0"/>
<evidence type="ECO:0000256" key="1">
    <source>
        <dbReference type="SAM" id="MobiDB-lite"/>
    </source>
</evidence>
<protein>
    <submittedName>
        <fullName evidence="2">Uncharacterized protein</fullName>
    </submittedName>
</protein>
<keyword evidence="3" id="KW-1185">Reference proteome</keyword>
<dbReference type="EMBL" id="CACVBS010000083">
    <property type="protein sequence ID" value="CAA7269969.1"/>
    <property type="molecule type" value="Genomic_DNA"/>
</dbReference>
<feature type="compositionally biased region" description="Basic and acidic residues" evidence="1">
    <location>
        <begin position="98"/>
        <end position="131"/>
    </location>
</feature>
<sequence length="138" mass="15609">MIDCRALRHFLHLWTSTFSGPVSRAAEEHLTASSYCHQLPPYEANHSQGSRRTKMNRISIQRVTININRSLSSRTFWTVGPWQGQIKNPVAGNRPQPKKVDTSHTTKVQDDKKSPDLKENAKGKETKDARKPSLSSSK</sequence>
<reference evidence="2 3" key="1">
    <citation type="submission" date="2020-01" db="EMBL/GenBank/DDBJ databases">
        <authorList>
            <person name="Gupta K D."/>
        </authorList>
    </citation>
    <scope>NUCLEOTIDE SEQUENCE [LARGE SCALE GENOMIC DNA]</scope>
</reference>
<proteinExistence type="predicted"/>
<accession>A0A8S0VUC0</accession>
<gene>
    <name evidence="2" type="ORF">AAE3_LOCUS12201</name>
</gene>
<evidence type="ECO:0000313" key="3">
    <source>
        <dbReference type="Proteomes" id="UP000467700"/>
    </source>
</evidence>
<feature type="region of interest" description="Disordered" evidence="1">
    <location>
        <begin position="83"/>
        <end position="138"/>
    </location>
</feature>
<evidence type="ECO:0000313" key="2">
    <source>
        <dbReference type="EMBL" id="CAA7269969.1"/>
    </source>
</evidence>
<name>A0A8S0VUC0_CYCAE</name>
<organism evidence="2 3">
    <name type="scientific">Cyclocybe aegerita</name>
    <name type="common">Black poplar mushroom</name>
    <name type="synonym">Agrocybe aegerita</name>
    <dbReference type="NCBI Taxonomy" id="1973307"/>
    <lineage>
        <taxon>Eukaryota</taxon>
        <taxon>Fungi</taxon>
        <taxon>Dikarya</taxon>
        <taxon>Basidiomycota</taxon>
        <taxon>Agaricomycotina</taxon>
        <taxon>Agaricomycetes</taxon>
        <taxon>Agaricomycetidae</taxon>
        <taxon>Agaricales</taxon>
        <taxon>Agaricineae</taxon>
        <taxon>Bolbitiaceae</taxon>
        <taxon>Cyclocybe</taxon>
    </lineage>
</organism>
<comment type="caution">
    <text evidence="2">The sequence shown here is derived from an EMBL/GenBank/DDBJ whole genome shotgun (WGS) entry which is preliminary data.</text>
</comment>
<dbReference type="Proteomes" id="UP000467700">
    <property type="component" value="Unassembled WGS sequence"/>
</dbReference>